<evidence type="ECO:0000256" key="3">
    <source>
        <dbReference type="SAM" id="SignalP"/>
    </source>
</evidence>
<feature type="compositionally biased region" description="Gly residues" evidence="2">
    <location>
        <begin position="241"/>
        <end position="304"/>
    </location>
</feature>
<dbReference type="GO" id="GO:0008010">
    <property type="term" value="F:structural constituent of chitin-based larval cuticle"/>
    <property type="evidence" value="ECO:0007669"/>
    <property type="project" value="TreeGrafter"/>
</dbReference>
<evidence type="ECO:0000256" key="2">
    <source>
        <dbReference type="SAM" id="MobiDB-lite"/>
    </source>
</evidence>
<feature type="chain" id="PRO_5045038867" evidence="3">
    <location>
        <begin position="25"/>
        <end position="407"/>
    </location>
</feature>
<dbReference type="Pfam" id="PF00379">
    <property type="entry name" value="Chitin_bind_4"/>
    <property type="match status" value="2"/>
</dbReference>
<keyword evidence="4" id="KW-1185">Reference proteome</keyword>
<dbReference type="GeneID" id="108012622"/>
<dbReference type="RefSeq" id="XP_016933530.4">
    <property type="nucleotide sequence ID" value="XM_017078041.4"/>
</dbReference>
<protein>
    <submittedName>
        <fullName evidence="5">Protein lethal(3)malignant blood neoplasm 1 isoform X3</fullName>
    </submittedName>
</protein>
<organism evidence="4 5">
    <name type="scientific">Drosophila suzukii</name>
    <name type="common">Spotted-wing drosophila fruit fly</name>
    <dbReference type="NCBI Taxonomy" id="28584"/>
    <lineage>
        <taxon>Eukaryota</taxon>
        <taxon>Metazoa</taxon>
        <taxon>Ecdysozoa</taxon>
        <taxon>Arthropoda</taxon>
        <taxon>Hexapoda</taxon>
        <taxon>Insecta</taxon>
        <taxon>Pterygota</taxon>
        <taxon>Neoptera</taxon>
        <taxon>Endopterygota</taxon>
        <taxon>Diptera</taxon>
        <taxon>Brachycera</taxon>
        <taxon>Muscomorpha</taxon>
        <taxon>Ephydroidea</taxon>
        <taxon>Drosophilidae</taxon>
        <taxon>Drosophila</taxon>
        <taxon>Sophophora</taxon>
    </lineage>
</organism>
<reference evidence="5" key="1">
    <citation type="submission" date="2025-08" db="UniProtKB">
        <authorList>
            <consortium name="RefSeq"/>
        </authorList>
    </citation>
    <scope>IDENTIFICATION</scope>
</reference>
<dbReference type="PANTHER" id="PTHR10380:SF119">
    <property type="entry name" value="PROTEIN LETHAL(3)MALIGNANT BLOOD NEOPLASM 1"/>
    <property type="match status" value="1"/>
</dbReference>
<keyword evidence="1" id="KW-0193">Cuticle</keyword>
<name>A0AB39ZDJ1_DROSZ</name>
<feature type="signal peptide" evidence="3">
    <location>
        <begin position="1"/>
        <end position="24"/>
    </location>
</feature>
<dbReference type="Proteomes" id="UP001652628">
    <property type="component" value="Chromosome 3"/>
</dbReference>
<keyword evidence="3" id="KW-0732">Signal</keyword>
<dbReference type="InterPro" id="IPR050468">
    <property type="entry name" value="Cuticle_Struct_Prot"/>
</dbReference>
<feature type="region of interest" description="Disordered" evidence="2">
    <location>
        <begin position="159"/>
        <end position="304"/>
    </location>
</feature>
<feature type="compositionally biased region" description="Gly residues" evidence="2">
    <location>
        <begin position="186"/>
        <end position="231"/>
    </location>
</feature>
<evidence type="ECO:0000313" key="4">
    <source>
        <dbReference type="Proteomes" id="UP001652628"/>
    </source>
</evidence>
<evidence type="ECO:0000313" key="5">
    <source>
        <dbReference type="RefSeq" id="XP_016933530.4"/>
    </source>
</evidence>
<gene>
    <name evidence="5" type="primary">l(3)mbn</name>
</gene>
<dbReference type="PROSITE" id="PS51155">
    <property type="entry name" value="CHIT_BIND_RR_2"/>
    <property type="match status" value="2"/>
</dbReference>
<sequence length="407" mass="40211">MSLKMMAIVCALLLLCTLTHVLSAATTVRPYKFGFTIDEQQHRAEKRDERGIIMGEFGFITADGIYHVTVYATDEEGKFRIISMKSYPYAGPVGQKTLSVTTTPKALPLPLPVAPPRNNFITEGCAGCFLKKSPPKTEIRTLSQPLSPAQSDSATIAGISGVSANSPTGSSANGGSFSAGKSPAEGSGGSQTGGPGGVFGVGGSGGSRASGGPAGGSLPGSGLGVSGGSKPSGGSAVGSSSGSGFGGVGSGSSSGSGLGGVGGGSSSGSGLGGVGGGSSSGSGLGGIGGGSSSGSRLGGVGGGSKASGLGGGIGSGSGSASGATGDLYKFKYILDYNGHEETGGRNGDKQGSYFAIGEDAVQRTIEYIANEFGFQPHVSWRKLDAKEALPEENSLKHYEFKWFNQEQ</sequence>
<accession>A0AB39ZDJ1</accession>
<feature type="compositionally biased region" description="Low complexity" evidence="2">
    <location>
        <begin position="169"/>
        <end position="182"/>
    </location>
</feature>
<proteinExistence type="predicted"/>
<dbReference type="InterPro" id="IPR000618">
    <property type="entry name" value="Insect_cuticle"/>
</dbReference>
<evidence type="ECO:0000256" key="1">
    <source>
        <dbReference type="PROSITE-ProRule" id="PRU00497"/>
    </source>
</evidence>
<dbReference type="PANTHER" id="PTHR10380">
    <property type="entry name" value="CUTICLE PROTEIN"/>
    <property type="match status" value="1"/>
</dbReference>
<dbReference type="AlphaFoldDB" id="A0AB39ZDJ1"/>
<dbReference type="GO" id="GO:0062129">
    <property type="term" value="C:chitin-based extracellular matrix"/>
    <property type="evidence" value="ECO:0007669"/>
    <property type="project" value="TreeGrafter"/>
</dbReference>